<dbReference type="RefSeq" id="WP_263340782.1">
    <property type="nucleotide sequence ID" value="NZ_JAGSYH010000006.1"/>
</dbReference>
<sequence length="103" mass="11749">MFVRRIAVVRVDAEGNETPCPIRQIDNFAMRNFTNDAVFDDTLPVADGLIEAGLLVPLDRLQMAIEDWFRRKGYLKPEEQLKVTELDGSATRNEQLTRRNEAG</sequence>
<dbReference type="EMBL" id="JBHSPH010000008">
    <property type="protein sequence ID" value="MFC5864135.1"/>
    <property type="molecule type" value="Genomic_DNA"/>
</dbReference>
<comment type="caution">
    <text evidence="1">The sequence shown here is derived from an EMBL/GenBank/DDBJ whole genome shotgun (WGS) entry which is preliminary data.</text>
</comment>
<dbReference type="Proteomes" id="UP001596091">
    <property type="component" value="Unassembled WGS sequence"/>
</dbReference>
<proteinExistence type="predicted"/>
<keyword evidence="2" id="KW-1185">Reference proteome</keyword>
<reference evidence="2" key="1">
    <citation type="journal article" date="2019" name="Int. J. Syst. Evol. Microbiol.">
        <title>The Global Catalogue of Microorganisms (GCM) 10K type strain sequencing project: providing services to taxonomists for standard genome sequencing and annotation.</title>
        <authorList>
            <consortium name="The Broad Institute Genomics Platform"/>
            <consortium name="The Broad Institute Genome Sequencing Center for Infectious Disease"/>
            <person name="Wu L."/>
            <person name="Ma J."/>
        </authorList>
    </citation>
    <scope>NUCLEOTIDE SEQUENCE [LARGE SCALE GENOMIC DNA]</scope>
    <source>
        <strain evidence="2">JCM 4087</strain>
    </source>
</reference>
<organism evidence="1 2">
    <name type="scientific">Acidicapsa dinghuensis</name>
    <dbReference type="NCBI Taxonomy" id="2218256"/>
    <lineage>
        <taxon>Bacteria</taxon>
        <taxon>Pseudomonadati</taxon>
        <taxon>Acidobacteriota</taxon>
        <taxon>Terriglobia</taxon>
        <taxon>Terriglobales</taxon>
        <taxon>Acidobacteriaceae</taxon>
        <taxon>Acidicapsa</taxon>
    </lineage>
</organism>
<name>A0ABW1EJG0_9BACT</name>
<gene>
    <name evidence="1" type="ORF">ACFPT7_17645</name>
</gene>
<evidence type="ECO:0000313" key="1">
    <source>
        <dbReference type="EMBL" id="MFC5864135.1"/>
    </source>
</evidence>
<evidence type="ECO:0000313" key="2">
    <source>
        <dbReference type="Proteomes" id="UP001596091"/>
    </source>
</evidence>
<protein>
    <submittedName>
        <fullName evidence="1">Uncharacterized protein</fullName>
    </submittedName>
</protein>
<accession>A0ABW1EJG0</accession>